<dbReference type="PANTHER" id="PTHR40552:SF6">
    <property type="entry name" value="FI09606P-RELATED"/>
    <property type="match status" value="1"/>
</dbReference>
<accession>A0A1A9UN76</accession>
<dbReference type="Gene3D" id="3.90.70.120">
    <property type="match status" value="1"/>
</dbReference>
<dbReference type="AlphaFoldDB" id="A0A1A9UN76"/>
<organism evidence="2 3">
    <name type="scientific">Glossina austeni</name>
    <name type="common">Savannah tsetse fly</name>
    <dbReference type="NCBI Taxonomy" id="7395"/>
    <lineage>
        <taxon>Eukaryota</taxon>
        <taxon>Metazoa</taxon>
        <taxon>Ecdysozoa</taxon>
        <taxon>Arthropoda</taxon>
        <taxon>Hexapoda</taxon>
        <taxon>Insecta</taxon>
        <taxon>Pterygota</taxon>
        <taxon>Neoptera</taxon>
        <taxon>Endopterygota</taxon>
        <taxon>Diptera</taxon>
        <taxon>Brachycera</taxon>
        <taxon>Muscomorpha</taxon>
        <taxon>Hippoboscoidea</taxon>
        <taxon>Glossinidae</taxon>
        <taxon>Glossina</taxon>
    </lineage>
</organism>
<sequence length="881" mass="100296">MEPSNFCPELLTTTEQCKTCYHPQWCCQCEKREPEICEVRKLEPLNKKESICSPRLCAIFGKHDEDPYEKPCVLKPKGQKYGSRNSLGDTVGLVTANFLLQTEGRGLDIAQLRYATCLVAFGAFHIYPETVFNSTIFEEIMKRGLLLCSGSRKDNDDELVSPPDVYSPKEQEVLRDFEFKEFKIHVELVNIPLKTLMHIMKRTDGDDDMGSTLLVKNIKSALGSVARENIYHLLCVNEFYLMIWLKEGVYFIFDVCGRRTTDFNTDEGGGVPMFIALKTLDNVNHLILNLSGLNEVDPCSIRELKVVKLVSPSGNIIQRSYGRTPPEYEVVNNDYAYVKAKLHLSLNPAALLRNRSALPAGVTALVVSKINHPATWNTGNLDNIICFAVQFCQTYWHKCASSEPVDVDEFPNQFNIGQFRVHTEILAKRYTGFWRCVPNYKSSELTEAIQRAFDDGNTKLLLQINHQMYAIWKQNEFIYLFDPFRHRLVGLYTQPYSIKDMGKFATVKMFRSFDVFAMVLNSLLLDWTASSPFFLHAVKIRNIQVKNKADGTPAPYEESPMGSDGEVISLNEVVCFEETDEMCRKLGEISDFEEEQSSEVEELELKSTSSEVEVLEEEEGNAETSSEGVEDGDGYKVQAVESTMIHVSSSMRLIPGKENLPKRELPRLSEPEIEKPTEGDASLEDKHRKYGAKIDETSKDKVKKNGELTGEGLKDKEMKGDGKRLDRGKAACAARRAVCEKLFAKSRRVCLAPNECRYPGLTRKPVDMAVVRSETGDYNSLCKLICAGFRTADRILVVTPWKNFVLFRCVTNNIYHYFLYNGCTCNFNRFRYLNLEVGTAGLACFREIDDMIKFMRLERNRCVPKPFEAPDAYDICREYCR</sequence>
<dbReference type="PANTHER" id="PTHR40552">
    <property type="entry name" value="AT05186P-RELATED"/>
    <property type="match status" value="1"/>
</dbReference>
<dbReference type="Proteomes" id="UP000078200">
    <property type="component" value="Unassembled WGS sequence"/>
</dbReference>
<proteinExistence type="predicted"/>
<evidence type="ECO:0000256" key="1">
    <source>
        <dbReference type="SAM" id="MobiDB-lite"/>
    </source>
</evidence>
<feature type="compositionally biased region" description="Acidic residues" evidence="1">
    <location>
        <begin position="593"/>
        <end position="602"/>
    </location>
</feature>
<feature type="region of interest" description="Disordered" evidence="1">
    <location>
        <begin position="655"/>
        <end position="723"/>
    </location>
</feature>
<protein>
    <submittedName>
        <fullName evidence="2">Uncharacterized protein</fullName>
    </submittedName>
</protein>
<name>A0A1A9UN76_GLOAU</name>
<feature type="compositionally biased region" description="Basic and acidic residues" evidence="1">
    <location>
        <begin position="659"/>
        <end position="723"/>
    </location>
</feature>
<reference evidence="2" key="1">
    <citation type="submission" date="2020-05" db="UniProtKB">
        <authorList>
            <consortium name="EnsemblMetazoa"/>
        </authorList>
    </citation>
    <scope>IDENTIFICATION</scope>
    <source>
        <strain evidence="2">TTRI</strain>
    </source>
</reference>
<keyword evidence="3" id="KW-1185">Reference proteome</keyword>
<evidence type="ECO:0000313" key="3">
    <source>
        <dbReference type="Proteomes" id="UP000078200"/>
    </source>
</evidence>
<dbReference type="STRING" id="7395.A0A1A9UN76"/>
<evidence type="ECO:0000313" key="2">
    <source>
        <dbReference type="EnsemblMetazoa" id="GAUT010107-PA"/>
    </source>
</evidence>
<dbReference type="EnsemblMetazoa" id="GAUT010107-RA">
    <property type="protein sequence ID" value="GAUT010107-PA"/>
    <property type="gene ID" value="GAUT010107"/>
</dbReference>
<dbReference type="VEuPathDB" id="VectorBase:GAUT010107"/>
<feature type="region of interest" description="Disordered" evidence="1">
    <location>
        <begin position="593"/>
        <end position="634"/>
    </location>
</feature>